<feature type="transmembrane region" description="Helical" evidence="5">
    <location>
        <begin position="174"/>
        <end position="195"/>
    </location>
</feature>
<accession>L0JVN2</accession>
<name>L0JVN2_9EURY</name>
<feature type="transmembrane region" description="Helical" evidence="5">
    <location>
        <begin position="38"/>
        <end position="59"/>
    </location>
</feature>
<feature type="transmembrane region" description="Helical" evidence="5">
    <location>
        <begin position="6"/>
        <end position="26"/>
    </location>
</feature>
<evidence type="ECO:0000313" key="7">
    <source>
        <dbReference type="EMBL" id="AGB36350.1"/>
    </source>
</evidence>
<keyword evidence="2 5" id="KW-0812">Transmembrane</keyword>
<dbReference type="HOGENOM" id="CLU_037598_0_0_2"/>
<evidence type="ECO:0000256" key="5">
    <source>
        <dbReference type="SAM" id="Phobius"/>
    </source>
</evidence>
<dbReference type="AlphaFoldDB" id="L0JVN2"/>
<gene>
    <name evidence="7" type="ORF">Natoc_0488</name>
</gene>
<feature type="domain" description="Peptidase S54 rhomboid" evidence="6">
    <location>
        <begin position="145"/>
        <end position="249"/>
    </location>
</feature>
<protein>
    <submittedName>
        <fullName evidence="7">Putative membrane protein</fullName>
    </submittedName>
</protein>
<dbReference type="InterPro" id="IPR022764">
    <property type="entry name" value="Peptidase_S54_rhomboid_dom"/>
</dbReference>
<dbReference type="KEGG" id="nou:Natoc_0488"/>
<dbReference type="GO" id="GO:0004252">
    <property type="term" value="F:serine-type endopeptidase activity"/>
    <property type="evidence" value="ECO:0007669"/>
    <property type="project" value="InterPro"/>
</dbReference>
<dbReference type="Pfam" id="PF01694">
    <property type="entry name" value="Rhomboid"/>
    <property type="match status" value="1"/>
</dbReference>
<evidence type="ECO:0000256" key="4">
    <source>
        <dbReference type="ARBA" id="ARBA00023136"/>
    </source>
</evidence>
<evidence type="ECO:0000259" key="6">
    <source>
        <dbReference type="Pfam" id="PF01694"/>
    </source>
</evidence>
<evidence type="ECO:0000256" key="3">
    <source>
        <dbReference type="ARBA" id="ARBA00022989"/>
    </source>
</evidence>
<dbReference type="Proteomes" id="UP000010878">
    <property type="component" value="Chromosome"/>
</dbReference>
<organism evidence="7 8">
    <name type="scientific">Natronococcus occultus SP4</name>
    <dbReference type="NCBI Taxonomy" id="694430"/>
    <lineage>
        <taxon>Archaea</taxon>
        <taxon>Methanobacteriati</taxon>
        <taxon>Methanobacteriota</taxon>
        <taxon>Stenosarchaea group</taxon>
        <taxon>Halobacteria</taxon>
        <taxon>Halobacteriales</taxon>
        <taxon>Natrialbaceae</taxon>
        <taxon>Natronococcus</taxon>
    </lineage>
</organism>
<dbReference type="InterPro" id="IPR035952">
    <property type="entry name" value="Rhomboid-like_sf"/>
</dbReference>
<sequence>MPIGPTQVALGALVLVAIGFTWRYGGRDRWRALVADRFVYGVPWGTLLTVGIVVAFYLFAQGGLRHWSEPLTYPFITWSYLYPLGWLTAGIAHGSPEHLVANMTGTLAFAPIAEYAWGHDPTRRTATDANGDDTGLLGRPWFRAVVAFPAALLAAAYLTAFFSLGPGLGFSGAVFAIAGFALVTYPLATIVAVLASSGLQLLYDALTQPVVREAVERGPPAPPEWAGIGFQAHLLGFLVGVLLGIALLRRRSRRPTPARLVLATALFGLVQSLWLLVLPAAEDVFTLYRGAGVVLVFSLAIGTTVAVTGSDRPLPRVVPIERATRRRLAGAWLAVLVLAVLVGTVGLLVGDQPVLFGLGVVLLVATLLALPALPSVVPDRMLSSPLSRRQTAIACLGVLTLLVAVPSIPFGLTVVDDAVPGTGEVEVEGYAVTYEQNVTVGQDSVVDVDTNESETRRDGVVLVNADREISTVSVRSDLLEYAGEGSVDVGGFGWRETVDVERTGWEVVGNETAYAVDLEIDDETTRSFASDPVRAHATVDEQTFHVVPDEETFLLRVTEDGADVGETAIPSANETATVGDLQVSTEELDGVERVVVETDETEVQIATQERYAAETAAEELDEIEEP</sequence>
<evidence type="ECO:0000313" key="8">
    <source>
        <dbReference type="Proteomes" id="UP000010878"/>
    </source>
</evidence>
<feature type="transmembrane region" description="Helical" evidence="5">
    <location>
        <begin position="328"/>
        <end position="348"/>
    </location>
</feature>
<dbReference type="Gene3D" id="1.20.1540.10">
    <property type="entry name" value="Rhomboid-like"/>
    <property type="match status" value="1"/>
</dbReference>
<feature type="transmembrane region" description="Helical" evidence="5">
    <location>
        <begin position="287"/>
        <end position="307"/>
    </location>
</feature>
<feature type="transmembrane region" description="Helical" evidence="5">
    <location>
        <begin position="99"/>
        <end position="117"/>
    </location>
</feature>
<feature type="transmembrane region" description="Helical" evidence="5">
    <location>
        <begin position="260"/>
        <end position="281"/>
    </location>
</feature>
<dbReference type="EMBL" id="CP003929">
    <property type="protein sequence ID" value="AGB36350.1"/>
    <property type="molecule type" value="Genomic_DNA"/>
</dbReference>
<feature type="transmembrane region" description="Helical" evidence="5">
    <location>
        <begin position="354"/>
        <end position="373"/>
    </location>
</feature>
<feature type="transmembrane region" description="Helical" evidence="5">
    <location>
        <begin position="71"/>
        <end position="92"/>
    </location>
</feature>
<keyword evidence="8" id="KW-1185">Reference proteome</keyword>
<dbReference type="OrthoDB" id="205691at2157"/>
<dbReference type="GeneID" id="14405516"/>
<dbReference type="RefSeq" id="WP_015319806.1">
    <property type="nucleotide sequence ID" value="NC_019974.1"/>
</dbReference>
<dbReference type="SUPFAM" id="SSF144091">
    <property type="entry name" value="Rhomboid-like"/>
    <property type="match status" value="1"/>
</dbReference>
<keyword evidence="3 5" id="KW-1133">Transmembrane helix</keyword>
<evidence type="ECO:0000256" key="1">
    <source>
        <dbReference type="ARBA" id="ARBA00004141"/>
    </source>
</evidence>
<evidence type="ECO:0000256" key="2">
    <source>
        <dbReference type="ARBA" id="ARBA00022692"/>
    </source>
</evidence>
<comment type="subcellular location">
    <subcellularLocation>
        <location evidence="1">Membrane</location>
        <topology evidence="1">Multi-pass membrane protein</topology>
    </subcellularLocation>
</comment>
<proteinExistence type="predicted"/>
<dbReference type="eggNOG" id="arCOG01771">
    <property type="taxonomic scope" value="Archaea"/>
</dbReference>
<feature type="transmembrane region" description="Helical" evidence="5">
    <location>
        <begin position="141"/>
        <end position="162"/>
    </location>
</feature>
<dbReference type="GO" id="GO:0016020">
    <property type="term" value="C:membrane"/>
    <property type="evidence" value="ECO:0007669"/>
    <property type="project" value="UniProtKB-SubCell"/>
</dbReference>
<feature type="transmembrane region" description="Helical" evidence="5">
    <location>
        <begin position="225"/>
        <end position="248"/>
    </location>
</feature>
<feature type="transmembrane region" description="Helical" evidence="5">
    <location>
        <begin position="393"/>
        <end position="412"/>
    </location>
</feature>
<keyword evidence="4 5" id="KW-0472">Membrane</keyword>
<reference evidence="7 8" key="1">
    <citation type="submission" date="2012-11" db="EMBL/GenBank/DDBJ databases">
        <title>FINISHED of Natronococcus occultus SP4, DSM 3396.</title>
        <authorList>
            <consortium name="DOE Joint Genome Institute"/>
            <person name="Eisen J."/>
            <person name="Huntemann M."/>
            <person name="Wei C.-L."/>
            <person name="Han J."/>
            <person name="Detter J.C."/>
            <person name="Han C."/>
            <person name="Tapia R."/>
            <person name="Chen A."/>
            <person name="Kyrpides N."/>
            <person name="Mavromatis K."/>
            <person name="Markowitz V."/>
            <person name="Szeto E."/>
            <person name="Ivanova N."/>
            <person name="Mikhailova N."/>
            <person name="Ovchinnikova G."/>
            <person name="Pagani I."/>
            <person name="Pati A."/>
            <person name="Goodwin L."/>
            <person name="Nordberg H.P."/>
            <person name="Cantor M.N."/>
            <person name="Hua S.X."/>
            <person name="Woyke T."/>
            <person name="Eisen J."/>
            <person name="Klenk H.-P."/>
            <person name="Klenk H.-P."/>
        </authorList>
    </citation>
    <scope>NUCLEOTIDE SEQUENCE [LARGE SCALE GENOMIC DNA]</scope>
    <source>
        <strain evidence="7 8">SP4</strain>
    </source>
</reference>